<evidence type="ECO:0000313" key="2">
    <source>
        <dbReference type="EMBL" id="PKA55979.1"/>
    </source>
</evidence>
<feature type="signal peptide" evidence="1">
    <location>
        <begin position="1"/>
        <end position="18"/>
    </location>
</feature>
<keyword evidence="1" id="KW-0732">Signal</keyword>
<evidence type="ECO:0008006" key="4">
    <source>
        <dbReference type="Google" id="ProtNLM"/>
    </source>
</evidence>
<reference evidence="2 3" key="1">
    <citation type="journal article" date="2017" name="Nature">
        <title>The Apostasia genome and the evolution of orchids.</title>
        <authorList>
            <person name="Zhang G.Q."/>
            <person name="Liu K.W."/>
            <person name="Li Z."/>
            <person name="Lohaus R."/>
            <person name="Hsiao Y.Y."/>
            <person name="Niu S.C."/>
            <person name="Wang J.Y."/>
            <person name="Lin Y.C."/>
            <person name="Xu Q."/>
            <person name="Chen L.J."/>
            <person name="Yoshida K."/>
            <person name="Fujiwara S."/>
            <person name="Wang Z.W."/>
            <person name="Zhang Y.Q."/>
            <person name="Mitsuda N."/>
            <person name="Wang M."/>
            <person name="Liu G.H."/>
            <person name="Pecoraro L."/>
            <person name="Huang H.X."/>
            <person name="Xiao X.J."/>
            <person name="Lin M."/>
            <person name="Wu X.Y."/>
            <person name="Wu W.L."/>
            <person name="Chen Y.Y."/>
            <person name="Chang S.B."/>
            <person name="Sakamoto S."/>
            <person name="Ohme-Takagi M."/>
            <person name="Yagi M."/>
            <person name="Zeng S.J."/>
            <person name="Shen C.Y."/>
            <person name="Yeh C.M."/>
            <person name="Luo Y.B."/>
            <person name="Tsai W.C."/>
            <person name="Van de Peer Y."/>
            <person name="Liu Z.J."/>
        </authorList>
    </citation>
    <scope>NUCLEOTIDE SEQUENCE [LARGE SCALE GENOMIC DNA]</scope>
    <source>
        <strain evidence="3">cv. Shenzhen</strain>
        <tissue evidence="2">Stem</tissue>
    </source>
</reference>
<feature type="chain" id="PRO_5014152718" description="Secreted protein" evidence="1">
    <location>
        <begin position="19"/>
        <end position="121"/>
    </location>
</feature>
<dbReference type="EMBL" id="KZ451976">
    <property type="protein sequence ID" value="PKA55979.1"/>
    <property type="molecule type" value="Genomic_DNA"/>
</dbReference>
<accession>A0A2I0AK93</accession>
<name>A0A2I0AK93_9ASPA</name>
<organism evidence="2 3">
    <name type="scientific">Apostasia shenzhenica</name>
    <dbReference type="NCBI Taxonomy" id="1088818"/>
    <lineage>
        <taxon>Eukaryota</taxon>
        <taxon>Viridiplantae</taxon>
        <taxon>Streptophyta</taxon>
        <taxon>Embryophyta</taxon>
        <taxon>Tracheophyta</taxon>
        <taxon>Spermatophyta</taxon>
        <taxon>Magnoliopsida</taxon>
        <taxon>Liliopsida</taxon>
        <taxon>Asparagales</taxon>
        <taxon>Orchidaceae</taxon>
        <taxon>Apostasioideae</taxon>
        <taxon>Apostasia</taxon>
    </lineage>
</organism>
<dbReference type="Proteomes" id="UP000236161">
    <property type="component" value="Unassembled WGS sequence"/>
</dbReference>
<keyword evidence="3" id="KW-1185">Reference proteome</keyword>
<protein>
    <recommendedName>
        <fullName evidence="4">Secreted protein</fullName>
    </recommendedName>
</protein>
<gene>
    <name evidence="2" type="ORF">AXF42_Ash014651</name>
</gene>
<sequence>MFLFVLFIIYLFSLCLHARRGRKSKDDERRIDVDCPLGLLEGRRPMKPHWRRHRRSLTNHEWQWPHVSQDEDKWSSLVSVAFFPLALFRRRPILSIPLHLLPLAFSQFQPHLPTTSALPES</sequence>
<dbReference type="AlphaFoldDB" id="A0A2I0AK93"/>
<proteinExistence type="predicted"/>
<evidence type="ECO:0000313" key="3">
    <source>
        <dbReference type="Proteomes" id="UP000236161"/>
    </source>
</evidence>
<evidence type="ECO:0000256" key="1">
    <source>
        <dbReference type="SAM" id="SignalP"/>
    </source>
</evidence>